<sequence length="219" mass="22664">MRTIVATLMATTMAAAAFSAAKAADAVNEVPQAPVAYEQPAPISNWSGAYLGATANYDWGRFTGNGGDRDADGFGGGLYGGYNWQSGQLVYGAEADVNLGDNKGSAGVGNLGESLEGKQGVNGSIRARVGYDMNPFLLYGTGGLAIADQKVSNSTSSDSATALGYTVGAGVEAMVTNNITARVEYRYSDYQDKDYSLDTGSVSRGFDDHSVKAGIGVKF</sequence>
<dbReference type="Pfam" id="PF13505">
    <property type="entry name" value="OMP_b-brl"/>
    <property type="match status" value="1"/>
</dbReference>
<accession>A0A135P4N3</accession>
<dbReference type="InterPro" id="IPR051692">
    <property type="entry name" value="OMP-like"/>
</dbReference>
<evidence type="ECO:0000256" key="5">
    <source>
        <dbReference type="ARBA" id="ARBA00038306"/>
    </source>
</evidence>
<gene>
    <name evidence="8" type="ORF">ATO67_02665</name>
</gene>
<dbReference type="OrthoDB" id="9815357at2"/>
<keyword evidence="3" id="KW-0472">Membrane</keyword>
<feature type="domain" description="Outer membrane protein beta-barrel" evidence="7">
    <location>
        <begin position="15"/>
        <end position="219"/>
    </location>
</feature>
<dbReference type="InterPro" id="IPR011250">
    <property type="entry name" value="OMP/PagP_B-barrel"/>
</dbReference>
<organism evidence="8 9">
    <name type="scientific">Agrobacterium bohemicum</name>
    <dbReference type="NCBI Taxonomy" id="2052828"/>
    <lineage>
        <taxon>Bacteria</taxon>
        <taxon>Pseudomonadati</taxon>
        <taxon>Pseudomonadota</taxon>
        <taxon>Alphaproteobacteria</taxon>
        <taxon>Hyphomicrobiales</taxon>
        <taxon>Rhizobiaceae</taxon>
        <taxon>Rhizobium/Agrobacterium group</taxon>
        <taxon>Agrobacterium</taxon>
    </lineage>
</organism>
<keyword evidence="2 6" id="KW-0732">Signal</keyword>
<evidence type="ECO:0000256" key="6">
    <source>
        <dbReference type="SAM" id="SignalP"/>
    </source>
</evidence>
<dbReference type="Proteomes" id="UP000070498">
    <property type="component" value="Unassembled WGS sequence"/>
</dbReference>
<evidence type="ECO:0000256" key="2">
    <source>
        <dbReference type="ARBA" id="ARBA00022729"/>
    </source>
</evidence>
<keyword evidence="9" id="KW-1185">Reference proteome</keyword>
<feature type="chain" id="PRO_5007467038" description="Outer membrane protein beta-barrel domain-containing protein" evidence="6">
    <location>
        <begin position="24"/>
        <end position="219"/>
    </location>
</feature>
<keyword evidence="4" id="KW-0998">Cell outer membrane</keyword>
<reference evidence="8 9" key="1">
    <citation type="submission" date="2015-11" db="EMBL/GenBank/DDBJ databases">
        <title>Draft genome sequence of Agrobacterium sp. R89-1.</title>
        <authorList>
            <person name="Zahradnik J."/>
            <person name="Kyslikova E."/>
            <person name="Palyzova A."/>
            <person name="Kyslik P."/>
        </authorList>
    </citation>
    <scope>NUCLEOTIDE SEQUENCE [LARGE SCALE GENOMIC DNA]</scope>
    <source>
        <strain evidence="8 9">R89-1</strain>
    </source>
</reference>
<dbReference type="PANTHER" id="PTHR34001:SF3">
    <property type="entry name" value="BLL7405 PROTEIN"/>
    <property type="match status" value="1"/>
</dbReference>
<dbReference type="InterPro" id="IPR027385">
    <property type="entry name" value="Beta-barrel_OMP"/>
</dbReference>
<evidence type="ECO:0000259" key="7">
    <source>
        <dbReference type="Pfam" id="PF13505"/>
    </source>
</evidence>
<dbReference type="GO" id="GO:0009279">
    <property type="term" value="C:cell outer membrane"/>
    <property type="evidence" value="ECO:0007669"/>
    <property type="project" value="UniProtKB-SubCell"/>
</dbReference>
<protein>
    <recommendedName>
        <fullName evidence="7">Outer membrane protein beta-barrel domain-containing protein</fullName>
    </recommendedName>
</protein>
<dbReference type="AlphaFoldDB" id="A0A135P4N3"/>
<comment type="similarity">
    <text evidence="5">Belongs to the Omp25/RopB family.</text>
</comment>
<dbReference type="SUPFAM" id="SSF56925">
    <property type="entry name" value="OMPA-like"/>
    <property type="match status" value="1"/>
</dbReference>
<evidence type="ECO:0000256" key="4">
    <source>
        <dbReference type="ARBA" id="ARBA00023237"/>
    </source>
</evidence>
<comment type="subcellular location">
    <subcellularLocation>
        <location evidence="1">Cell outer membrane</location>
    </subcellularLocation>
</comment>
<comment type="caution">
    <text evidence="8">The sequence shown here is derived from an EMBL/GenBank/DDBJ whole genome shotgun (WGS) entry which is preliminary data.</text>
</comment>
<name>A0A135P4N3_9HYPH</name>
<evidence type="ECO:0000256" key="3">
    <source>
        <dbReference type="ARBA" id="ARBA00023136"/>
    </source>
</evidence>
<evidence type="ECO:0000313" key="8">
    <source>
        <dbReference type="EMBL" id="KXG86360.1"/>
    </source>
</evidence>
<dbReference type="RefSeq" id="WP_067643854.1">
    <property type="nucleotide sequence ID" value="NZ_KQ961023.1"/>
</dbReference>
<proteinExistence type="inferred from homology"/>
<dbReference type="PANTHER" id="PTHR34001">
    <property type="entry name" value="BLL7405 PROTEIN"/>
    <property type="match status" value="1"/>
</dbReference>
<dbReference type="Gene3D" id="2.40.160.20">
    <property type="match status" value="1"/>
</dbReference>
<dbReference type="STRING" id="2052828.ATO67_02665"/>
<evidence type="ECO:0000313" key="9">
    <source>
        <dbReference type="Proteomes" id="UP000070498"/>
    </source>
</evidence>
<dbReference type="EMBL" id="LNUW01000016">
    <property type="protein sequence ID" value="KXG86360.1"/>
    <property type="molecule type" value="Genomic_DNA"/>
</dbReference>
<feature type="signal peptide" evidence="6">
    <location>
        <begin position="1"/>
        <end position="23"/>
    </location>
</feature>
<evidence type="ECO:0000256" key="1">
    <source>
        <dbReference type="ARBA" id="ARBA00004442"/>
    </source>
</evidence>